<gene>
    <name evidence="1" type="ORF">QJS10_CPB15g00225</name>
</gene>
<keyword evidence="2" id="KW-1185">Reference proteome</keyword>
<comment type="caution">
    <text evidence="1">The sequence shown here is derived from an EMBL/GenBank/DDBJ whole genome shotgun (WGS) entry which is preliminary data.</text>
</comment>
<evidence type="ECO:0000313" key="1">
    <source>
        <dbReference type="EMBL" id="KAK1295682.1"/>
    </source>
</evidence>
<reference evidence="1" key="1">
    <citation type="journal article" date="2023" name="Nat. Commun.">
        <title>Diploid and tetraploid genomes of Acorus and the evolution of monocots.</title>
        <authorList>
            <person name="Ma L."/>
            <person name="Liu K.W."/>
            <person name="Li Z."/>
            <person name="Hsiao Y.Y."/>
            <person name="Qi Y."/>
            <person name="Fu T."/>
            <person name="Tang G.D."/>
            <person name="Zhang D."/>
            <person name="Sun W.H."/>
            <person name="Liu D.K."/>
            <person name="Li Y."/>
            <person name="Chen G.Z."/>
            <person name="Liu X.D."/>
            <person name="Liao X.Y."/>
            <person name="Jiang Y.T."/>
            <person name="Yu X."/>
            <person name="Hao Y."/>
            <person name="Huang J."/>
            <person name="Zhao X.W."/>
            <person name="Ke S."/>
            <person name="Chen Y.Y."/>
            <person name="Wu W.L."/>
            <person name="Hsu J.L."/>
            <person name="Lin Y.F."/>
            <person name="Huang M.D."/>
            <person name="Li C.Y."/>
            <person name="Huang L."/>
            <person name="Wang Z.W."/>
            <person name="Zhao X."/>
            <person name="Zhong W.Y."/>
            <person name="Peng D.H."/>
            <person name="Ahmad S."/>
            <person name="Lan S."/>
            <person name="Zhang J.S."/>
            <person name="Tsai W.C."/>
            <person name="Van de Peer Y."/>
            <person name="Liu Z.J."/>
        </authorList>
    </citation>
    <scope>NUCLEOTIDE SEQUENCE</scope>
    <source>
        <strain evidence="1">CP</strain>
    </source>
</reference>
<dbReference type="EMBL" id="JAUJYO010000015">
    <property type="protein sequence ID" value="KAK1295682.1"/>
    <property type="molecule type" value="Genomic_DNA"/>
</dbReference>
<proteinExistence type="predicted"/>
<sequence>MGEVAEGEYSAAAHGVEEVEWGGKEDTKVTTTEMSRWKESLILGFFSLSRKGVFDLGLLEVHRGFGSGERGVQVRGALQLQPVHVREGGHSEQIVLSVRERVRVRLGLLC</sequence>
<name>A0AAV9D4D4_ACOCL</name>
<reference evidence="1" key="2">
    <citation type="submission" date="2023-06" db="EMBL/GenBank/DDBJ databases">
        <authorList>
            <person name="Ma L."/>
            <person name="Liu K.-W."/>
            <person name="Li Z."/>
            <person name="Hsiao Y.-Y."/>
            <person name="Qi Y."/>
            <person name="Fu T."/>
            <person name="Tang G."/>
            <person name="Zhang D."/>
            <person name="Sun W.-H."/>
            <person name="Liu D.-K."/>
            <person name="Li Y."/>
            <person name="Chen G.-Z."/>
            <person name="Liu X.-D."/>
            <person name="Liao X.-Y."/>
            <person name="Jiang Y.-T."/>
            <person name="Yu X."/>
            <person name="Hao Y."/>
            <person name="Huang J."/>
            <person name="Zhao X.-W."/>
            <person name="Ke S."/>
            <person name="Chen Y.-Y."/>
            <person name="Wu W.-L."/>
            <person name="Hsu J.-L."/>
            <person name="Lin Y.-F."/>
            <person name="Huang M.-D."/>
            <person name="Li C.-Y."/>
            <person name="Huang L."/>
            <person name="Wang Z.-W."/>
            <person name="Zhao X."/>
            <person name="Zhong W.-Y."/>
            <person name="Peng D.-H."/>
            <person name="Ahmad S."/>
            <person name="Lan S."/>
            <person name="Zhang J.-S."/>
            <person name="Tsai W.-C."/>
            <person name="Van De Peer Y."/>
            <person name="Liu Z.-J."/>
        </authorList>
    </citation>
    <scope>NUCLEOTIDE SEQUENCE</scope>
    <source>
        <strain evidence="1">CP</strain>
        <tissue evidence="1">Leaves</tissue>
    </source>
</reference>
<dbReference type="AlphaFoldDB" id="A0AAV9D4D4"/>
<dbReference type="Proteomes" id="UP001180020">
    <property type="component" value="Unassembled WGS sequence"/>
</dbReference>
<accession>A0AAV9D4D4</accession>
<organism evidence="1 2">
    <name type="scientific">Acorus calamus</name>
    <name type="common">Sweet flag</name>
    <dbReference type="NCBI Taxonomy" id="4465"/>
    <lineage>
        <taxon>Eukaryota</taxon>
        <taxon>Viridiplantae</taxon>
        <taxon>Streptophyta</taxon>
        <taxon>Embryophyta</taxon>
        <taxon>Tracheophyta</taxon>
        <taxon>Spermatophyta</taxon>
        <taxon>Magnoliopsida</taxon>
        <taxon>Liliopsida</taxon>
        <taxon>Acoraceae</taxon>
        <taxon>Acorus</taxon>
    </lineage>
</organism>
<evidence type="ECO:0000313" key="2">
    <source>
        <dbReference type="Proteomes" id="UP001180020"/>
    </source>
</evidence>
<protein>
    <submittedName>
        <fullName evidence="1">Uncharacterized protein</fullName>
    </submittedName>
</protein>